<evidence type="ECO:0000256" key="1">
    <source>
        <dbReference type="SAM" id="Phobius"/>
    </source>
</evidence>
<name>A0ABQ6WG74_9EURO</name>
<organism evidence="2 3">
    <name type="scientific">Aspergillus pseudocaelatus</name>
    <dbReference type="NCBI Taxonomy" id="1825620"/>
    <lineage>
        <taxon>Eukaryota</taxon>
        <taxon>Fungi</taxon>
        <taxon>Dikarya</taxon>
        <taxon>Ascomycota</taxon>
        <taxon>Pezizomycotina</taxon>
        <taxon>Eurotiomycetes</taxon>
        <taxon>Eurotiomycetidae</taxon>
        <taxon>Eurotiales</taxon>
        <taxon>Aspergillaceae</taxon>
        <taxon>Aspergillus</taxon>
        <taxon>Aspergillus subgen. Circumdati</taxon>
    </lineage>
</organism>
<reference evidence="2 3" key="1">
    <citation type="submission" date="2019-04" db="EMBL/GenBank/DDBJ databases">
        <authorList>
            <consortium name="DOE Joint Genome Institute"/>
            <person name="Mondo S."/>
            <person name="Kjaerbolling I."/>
            <person name="Vesth T."/>
            <person name="Frisvad J.C."/>
            <person name="Nybo J.L."/>
            <person name="Theobald S."/>
            <person name="Kildgaard S."/>
            <person name="Isbrandt T."/>
            <person name="Kuo A."/>
            <person name="Sato A."/>
            <person name="Lyhne E.K."/>
            <person name="Kogle M.E."/>
            <person name="Wiebenga A."/>
            <person name="Kun R.S."/>
            <person name="Lubbers R.J."/>
            <person name="Makela M.R."/>
            <person name="Barry K."/>
            <person name="Chovatia M."/>
            <person name="Clum A."/>
            <person name="Daum C."/>
            <person name="Haridas S."/>
            <person name="He G."/>
            <person name="LaButti K."/>
            <person name="Lipzen A."/>
            <person name="Riley R."/>
            <person name="Salamov A."/>
            <person name="Simmons B.A."/>
            <person name="Magnuson J.K."/>
            <person name="Henrissat B."/>
            <person name="Mortensen U.H."/>
            <person name="Larsen T.O."/>
            <person name="Devries R.P."/>
            <person name="Grigoriev I.V."/>
            <person name="Machida M."/>
            <person name="Baker S.E."/>
            <person name="Andersen M.R."/>
            <person name="Cantor M.N."/>
            <person name="Hua S.X."/>
        </authorList>
    </citation>
    <scope>NUCLEOTIDE SEQUENCE [LARGE SCALE GENOMIC DNA]</scope>
    <source>
        <strain evidence="2 3">CBS 117616</strain>
    </source>
</reference>
<dbReference type="Proteomes" id="UP000325395">
    <property type="component" value="Unassembled WGS sequence"/>
</dbReference>
<feature type="transmembrane region" description="Helical" evidence="1">
    <location>
        <begin position="12"/>
        <end position="32"/>
    </location>
</feature>
<dbReference type="EMBL" id="ML735756">
    <property type="protein sequence ID" value="KAE8416147.1"/>
    <property type="molecule type" value="Genomic_DNA"/>
</dbReference>
<gene>
    <name evidence="2" type="ORF">BDV36DRAFT_261070</name>
</gene>
<sequence>MDILHLHLRKITLLGSGGTSILYLIFINIVTIPPSHHHSTATVRLRIEVPVESSDEVHAGEKYVLGC</sequence>
<proteinExistence type="predicted"/>
<keyword evidence="3" id="KW-1185">Reference proteome</keyword>
<keyword evidence="1" id="KW-0472">Membrane</keyword>
<keyword evidence="1" id="KW-1133">Transmembrane helix</keyword>
<evidence type="ECO:0000313" key="2">
    <source>
        <dbReference type="EMBL" id="KAE8416147.1"/>
    </source>
</evidence>
<keyword evidence="1" id="KW-0812">Transmembrane</keyword>
<protein>
    <submittedName>
        <fullName evidence="2">Uncharacterized protein</fullName>
    </submittedName>
</protein>
<evidence type="ECO:0000313" key="3">
    <source>
        <dbReference type="Proteomes" id="UP000325395"/>
    </source>
</evidence>
<accession>A0ABQ6WG74</accession>